<feature type="compositionally biased region" description="Acidic residues" evidence="8">
    <location>
        <begin position="112"/>
        <end position="131"/>
    </location>
</feature>
<evidence type="ECO:0000256" key="5">
    <source>
        <dbReference type="ARBA" id="ARBA00037992"/>
    </source>
</evidence>
<feature type="compositionally biased region" description="Basic and acidic residues" evidence="8">
    <location>
        <begin position="232"/>
        <end position="249"/>
    </location>
</feature>
<organism evidence="10 11">
    <name type="scientific">Aureobasidium pullulans</name>
    <name type="common">Black yeast</name>
    <name type="synonym">Pullularia pullulans</name>
    <dbReference type="NCBI Taxonomy" id="5580"/>
    <lineage>
        <taxon>Eukaryota</taxon>
        <taxon>Fungi</taxon>
        <taxon>Dikarya</taxon>
        <taxon>Ascomycota</taxon>
        <taxon>Pezizomycotina</taxon>
        <taxon>Dothideomycetes</taxon>
        <taxon>Dothideomycetidae</taxon>
        <taxon>Dothideales</taxon>
        <taxon>Saccotheciaceae</taxon>
        <taxon>Aureobasidium</taxon>
    </lineage>
</organism>
<keyword evidence="7" id="KW-0175">Coiled coil</keyword>
<dbReference type="AlphaFoldDB" id="A0A4T0BDD0"/>
<evidence type="ECO:0000256" key="7">
    <source>
        <dbReference type="SAM" id="Coils"/>
    </source>
</evidence>
<evidence type="ECO:0000256" key="6">
    <source>
        <dbReference type="PROSITE-ProRule" id="PRU00649"/>
    </source>
</evidence>
<dbReference type="GO" id="GO:0005634">
    <property type="term" value="C:nucleus"/>
    <property type="evidence" value="ECO:0007669"/>
    <property type="project" value="UniProtKB-SubCell"/>
</dbReference>
<dbReference type="Pfam" id="PF08711">
    <property type="entry name" value="Med26"/>
    <property type="match status" value="1"/>
</dbReference>
<gene>
    <name evidence="10" type="ORF">D6C83_06986</name>
</gene>
<comment type="caution">
    <text evidence="10">The sequence shown here is derived from an EMBL/GenBank/DDBJ whole genome shotgun (WGS) entry which is preliminary data.</text>
</comment>
<keyword evidence="3 6" id="KW-0539">Nucleus</keyword>
<protein>
    <submittedName>
        <fullName evidence="10">Transcription factor iws-1</fullName>
    </submittedName>
</protein>
<feature type="coiled-coil region" evidence="7">
    <location>
        <begin position="264"/>
        <end position="291"/>
    </location>
</feature>
<accession>A0A4T0BDD0</accession>
<evidence type="ECO:0000256" key="3">
    <source>
        <dbReference type="ARBA" id="ARBA00023242"/>
    </source>
</evidence>
<dbReference type="InterPro" id="IPR035441">
    <property type="entry name" value="TFIIS/LEDGF_dom_sf"/>
</dbReference>
<evidence type="ECO:0000313" key="11">
    <source>
        <dbReference type="Proteomes" id="UP000304947"/>
    </source>
</evidence>
<dbReference type="PANTHER" id="PTHR46010">
    <property type="entry name" value="PROTEIN IWS1 HOMOLOG"/>
    <property type="match status" value="1"/>
</dbReference>
<dbReference type="GO" id="GO:0016973">
    <property type="term" value="P:poly(A)+ mRNA export from nucleus"/>
    <property type="evidence" value="ECO:0007669"/>
    <property type="project" value="TreeGrafter"/>
</dbReference>
<sequence>MPRIPEEGNGLIRDIFRLKWRLQAAEAIAYLHSHWPYKLPGSFVSVEEQEHYEEKVNEVGHEPAGNDDPQDPLRPDVEEEDSARTPPIADPHQDTELAEDDQNPQLSIPGDADNDDSDADSDALSDVDEAQFQDFDPNAIAIEERPRVVDASGVALLGKHKRKRDDADGEGKKKRREGRREKPKRSKRGGDDDGQDYDASEEQEGRRRKTKGPGEKRKKRTPSPEDDSNLSPEERRKKEFSRKLDEALKKPKTASRRKAGIDLEQMADTELEEMRRRMAEAAQADTQARDDGKPAMHKLKLLPEVVALLNRNTLQNALVDPDINLLESVRFFLEPLNDGSLPAYNIQRELFACLAKLPISKDALVASGIGKVTHFYTRSTKAEPLIRRQAEKLVGEWTRPILKRTDDFRKREFVEATYDPSIVPMRSTQPVDKAVRAAAARKAALAYPTTTNRARVEGGLGTYTIVPKSDLSRAAPGVRRPGAAGDDLARKLQARSKNNRR</sequence>
<dbReference type="Proteomes" id="UP000304947">
    <property type="component" value="Unassembled WGS sequence"/>
</dbReference>
<evidence type="ECO:0000256" key="2">
    <source>
        <dbReference type="ARBA" id="ARBA00023163"/>
    </source>
</evidence>
<evidence type="ECO:0000259" key="9">
    <source>
        <dbReference type="PROSITE" id="PS51319"/>
    </source>
</evidence>
<feature type="compositionally biased region" description="Basic residues" evidence="8">
    <location>
        <begin position="172"/>
        <end position="187"/>
    </location>
</feature>
<comment type="function">
    <text evidence="4">Transcription factor involved in RNA polymerase II transcription regulation. May function in both SPT15/TBP post-recruitment and recruitment steps of transcription.</text>
</comment>
<evidence type="ECO:0000313" key="10">
    <source>
        <dbReference type="EMBL" id="TIA32266.1"/>
    </source>
</evidence>
<keyword evidence="2" id="KW-0804">Transcription</keyword>
<reference evidence="10 11" key="1">
    <citation type="submission" date="2018-10" db="EMBL/GenBank/DDBJ databases">
        <title>Fifty Aureobasidium pullulans genomes reveal a recombining polyextremotolerant generalist.</title>
        <authorList>
            <person name="Gostincar C."/>
            <person name="Turk M."/>
            <person name="Zajc J."/>
            <person name="Gunde-Cimerman N."/>
        </authorList>
    </citation>
    <scope>NUCLEOTIDE SEQUENCE [LARGE SCALE GENOMIC DNA]</scope>
    <source>
        <strain evidence="10 11">EXF-3380</strain>
    </source>
</reference>
<dbReference type="PANTHER" id="PTHR46010:SF1">
    <property type="entry name" value="PROTEIN IWS1 HOMOLOG"/>
    <property type="match status" value="1"/>
</dbReference>
<feature type="compositionally biased region" description="Basic residues" evidence="8">
    <location>
        <begin position="492"/>
        <end position="501"/>
    </location>
</feature>
<proteinExistence type="inferred from homology"/>
<feature type="compositionally biased region" description="Acidic residues" evidence="8">
    <location>
        <begin position="192"/>
        <end position="202"/>
    </location>
</feature>
<dbReference type="PROSITE" id="PS51319">
    <property type="entry name" value="TFIIS_N"/>
    <property type="match status" value="1"/>
</dbReference>
<feature type="region of interest" description="Disordered" evidence="8">
    <location>
        <begin position="49"/>
        <end position="261"/>
    </location>
</feature>
<dbReference type="FunFam" id="1.20.930.10:FF:000003">
    <property type="entry name" value="Putative Transcription factor IWS1"/>
    <property type="match status" value="1"/>
</dbReference>
<evidence type="ECO:0000256" key="8">
    <source>
        <dbReference type="SAM" id="MobiDB-lite"/>
    </source>
</evidence>
<dbReference type="InterPro" id="IPR051037">
    <property type="entry name" value="RNAPII_TF_IWS1"/>
</dbReference>
<feature type="region of interest" description="Disordered" evidence="8">
    <location>
        <begin position="470"/>
        <end position="501"/>
    </location>
</feature>
<dbReference type="InterPro" id="IPR017923">
    <property type="entry name" value="TFIIS_N"/>
</dbReference>
<comment type="subcellular location">
    <subcellularLocation>
        <location evidence="6">Nucleus</location>
    </subcellularLocation>
</comment>
<feature type="compositionally biased region" description="Low complexity" evidence="8">
    <location>
        <begin position="473"/>
        <end position="485"/>
    </location>
</feature>
<name>A0A4T0BDD0_AURPU</name>
<dbReference type="Gene3D" id="1.20.930.10">
    <property type="entry name" value="Conserved domain common to transcription factors TFIIS, elongin A, CRSP70"/>
    <property type="match status" value="1"/>
</dbReference>
<evidence type="ECO:0000256" key="4">
    <source>
        <dbReference type="ARBA" id="ARBA00037349"/>
    </source>
</evidence>
<evidence type="ECO:0000256" key="1">
    <source>
        <dbReference type="ARBA" id="ARBA00023015"/>
    </source>
</evidence>
<feature type="compositionally biased region" description="Basic and acidic residues" evidence="8">
    <location>
        <begin position="49"/>
        <end position="61"/>
    </location>
</feature>
<comment type="similarity">
    <text evidence="5">Belongs to the IWS1 family.</text>
</comment>
<feature type="domain" description="TFIIS N-terminal" evidence="9">
    <location>
        <begin position="327"/>
        <end position="404"/>
    </location>
</feature>
<dbReference type="EMBL" id="QZBU01002770">
    <property type="protein sequence ID" value="TIA32266.1"/>
    <property type="molecule type" value="Genomic_DNA"/>
</dbReference>
<keyword evidence="1" id="KW-0805">Transcription regulation</keyword>
<feature type="compositionally biased region" description="Basic residues" evidence="8">
    <location>
        <begin position="206"/>
        <end position="221"/>
    </location>
</feature>